<proteinExistence type="predicted"/>
<evidence type="ECO:0000313" key="1">
    <source>
        <dbReference type="EMBL" id="TGX98855.1"/>
    </source>
</evidence>
<keyword evidence="2" id="KW-1185">Reference proteome</keyword>
<sequence>MDEKVIPLGIDHGWSHIKTCNSCFVSGVAELGSEPMVYENILEYNGKYYRIGGERLKVQENKVCNENYYLLTLAAVAKELKARGMKNAKVVLAVGLPIGRFGAEKKDFINYLSKNRMVRFRYEKTQYLITIEKVLVYPQCYGAVVDRLPQMTGQEFVVDIGSWTVDTLKIIDRAPDESSSGSDPNGIITCMRKIDEVCVRKMNTKIDEFMIREVMVKGDANLNQEYIDIIKKEIEKYTKSIFRIIVENGVNVKTTPITFVGGGAGLMKKYAGLNQRNISYIEDVRANAIGYETMATLYLNKRRTA</sequence>
<dbReference type="Proteomes" id="UP000307720">
    <property type="component" value="Unassembled WGS sequence"/>
</dbReference>
<comment type="caution">
    <text evidence="1">The sequence shown here is derived from an EMBL/GenBank/DDBJ whole genome shotgun (WGS) entry which is preliminary data.</text>
</comment>
<protein>
    <submittedName>
        <fullName evidence="1">ParM/StbA family protein</fullName>
    </submittedName>
</protein>
<evidence type="ECO:0000313" key="2">
    <source>
        <dbReference type="Proteomes" id="UP000307720"/>
    </source>
</evidence>
<dbReference type="EMBL" id="SRZB01000013">
    <property type="protein sequence ID" value="TGX98855.1"/>
    <property type="molecule type" value="Genomic_DNA"/>
</dbReference>
<name>A0AC61QZT1_9FIRM</name>
<reference evidence="1" key="1">
    <citation type="submission" date="2019-04" db="EMBL/GenBank/DDBJ databases">
        <title>Microbes associate with the intestines of laboratory mice.</title>
        <authorList>
            <person name="Navarre W."/>
            <person name="Wong E."/>
            <person name="Huang K."/>
            <person name="Tropini C."/>
            <person name="Ng K."/>
            <person name="Yu B."/>
        </authorList>
    </citation>
    <scope>NUCLEOTIDE SEQUENCE</scope>
    <source>
        <strain evidence="1">NM72_1-8</strain>
    </source>
</reference>
<gene>
    <name evidence="1" type="ORF">E5357_07790</name>
</gene>
<organism evidence="1 2">
    <name type="scientific">Hominisplanchenecus murintestinalis</name>
    <dbReference type="NCBI Taxonomy" id="2941517"/>
    <lineage>
        <taxon>Bacteria</taxon>
        <taxon>Bacillati</taxon>
        <taxon>Bacillota</taxon>
        <taxon>Clostridia</taxon>
        <taxon>Lachnospirales</taxon>
        <taxon>Lachnospiraceae</taxon>
        <taxon>Hominisplanchenecus</taxon>
    </lineage>
</organism>
<accession>A0AC61QZT1</accession>